<dbReference type="InterPro" id="IPR021730">
    <property type="entry name" value="YdbH"/>
</dbReference>
<protein>
    <submittedName>
        <fullName evidence="1">Dicarboxylate transport</fullName>
    </submittedName>
</protein>
<dbReference type="RefSeq" id="WP_092796571.1">
    <property type="nucleotide sequence ID" value="NZ_FNXF01000020.1"/>
</dbReference>
<proteinExistence type="predicted"/>
<reference evidence="2" key="1">
    <citation type="submission" date="2016-10" db="EMBL/GenBank/DDBJ databases">
        <authorList>
            <person name="Varghese N."/>
            <person name="Submissions S."/>
        </authorList>
    </citation>
    <scope>NUCLEOTIDE SEQUENCE [LARGE SCALE GENOMIC DNA]</scope>
    <source>
        <strain evidence="2">DSM 17616</strain>
    </source>
</reference>
<dbReference type="STRING" id="173990.SAMN05660691_03770"/>
<dbReference type="OrthoDB" id="9759996at2"/>
<dbReference type="AlphaFoldDB" id="A0A1H6N7Y5"/>
<organism evidence="1 2">
    <name type="scientific">Rheinheimera pacifica</name>
    <dbReference type="NCBI Taxonomy" id="173990"/>
    <lineage>
        <taxon>Bacteria</taxon>
        <taxon>Pseudomonadati</taxon>
        <taxon>Pseudomonadota</taxon>
        <taxon>Gammaproteobacteria</taxon>
        <taxon>Chromatiales</taxon>
        <taxon>Chromatiaceae</taxon>
        <taxon>Rheinheimera</taxon>
    </lineage>
</organism>
<dbReference type="Proteomes" id="UP000199371">
    <property type="component" value="Unassembled WGS sequence"/>
</dbReference>
<dbReference type="Pfam" id="PF11739">
    <property type="entry name" value="YdbH-like"/>
    <property type="match status" value="1"/>
</dbReference>
<keyword evidence="2" id="KW-1185">Reference proteome</keyword>
<sequence length="862" mass="93573">MRWWHKTLLTGLVLMLLLLATGYWYLQKTLAALPVQNLHYDVKALSLRQLQLSHVSFNIAAANVHVQLNDVALSWQFPAWFSLALDHVHLGSGNITLTNWPPPDSSAEEVPQPAFSLPENWQLPAILPGSVSLQQLGIHLPCGQNRCSYQLQAELSIVQQKLQYQLTVADAAIADATSSDIVRLKLSGDYQTIQNLPLLNAHLTLDDSAWLELSQQLSAQGNVNASGEFKLDIAPPSPWLLQQFKLWQIELPVDALAQFTAPVTVQSNWQLALPEHLSLASLSQQASGSWQLSANLPTPLSLPGIGQLQGTVVAKLGLEQGELTQYQLNSQLTLLKPQLSGDLLQLGLNADALHITVNADGKSQPQLNALPLYVALNSEGKTALGLTSNVMLNLTPPISAQLQQAKLSLKQQLFNPAPDTKLSEIALNSDFNAYWLADNWQLDIQQLTASIASLSTPDIKGRNIKLSLSPGQFSGDDRFSQVKLHADINLSAAELEHPQLKTQSWQWQSKLRGDLSALTLDGNISNAASLGLKHQLRYQQDQLELSWQLDDMFLLAGNPLAATLTDWPALLEFNRGRIAGTGELTLLPALSASANVNLSGVSGIYDRSLFKELTAALQLNYQADTVQLGAKDATIAEIEHGVVVGPLKLNAQYTANTDAITAGKLDIQQLQLLAMGGQVQVQPVLLDLTLAEQQVLLQLKQIDLTQLLQQHPTTDLTGNGRISGTIPLLLGRNGASVKDGSIAAESPGGKLQYRPPTAQSMAATNQGMKVVLEALDDFHYSVLSSNVSYDTSGKLLLGLTLRGQNPALEAGRAINLNINLEEDIPALITSLQLSSKISDKIKQRVQQRLQQSGAKRANGVQQ</sequence>
<gene>
    <name evidence="1" type="ORF">SAMN05660691_03770</name>
</gene>
<evidence type="ECO:0000313" key="1">
    <source>
        <dbReference type="EMBL" id="SEI10996.1"/>
    </source>
</evidence>
<name>A0A1H6N7Y5_9GAMM</name>
<accession>A0A1H6N7Y5</accession>
<dbReference type="EMBL" id="FNXF01000020">
    <property type="protein sequence ID" value="SEI10996.1"/>
    <property type="molecule type" value="Genomic_DNA"/>
</dbReference>
<evidence type="ECO:0000313" key="2">
    <source>
        <dbReference type="Proteomes" id="UP000199371"/>
    </source>
</evidence>